<dbReference type="AlphaFoldDB" id="A0A7W8JUM7"/>
<dbReference type="RefSeq" id="WP_184132748.1">
    <property type="nucleotide sequence ID" value="NZ_JACHFL010000006.1"/>
</dbReference>
<organism evidence="1 2">
    <name type="scientific">Deinococcus humi</name>
    <dbReference type="NCBI Taxonomy" id="662880"/>
    <lineage>
        <taxon>Bacteria</taxon>
        <taxon>Thermotogati</taxon>
        <taxon>Deinococcota</taxon>
        <taxon>Deinococci</taxon>
        <taxon>Deinococcales</taxon>
        <taxon>Deinococcaceae</taxon>
        <taxon>Deinococcus</taxon>
    </lineage>
</organism>
<reference evidence="1 2" key="1">
    <citation type="submission" date="2020-08" db="EMBL/GenBank/DDBJ databases">
        <title>Genomic Encyclopedia of Type Strains, Phase IV (KMG-IV): sequencing the most valuable type-strain genomes for metagenomic binning, comparative biology and taxonomic classification.</title>
        <authorList>
            <person name="Goeker M."/>
        </authorList>
    </citation>
    <scope>NUCLEOTIDE SEQUENCE [LARGE SCALE GENOMIC DNA]</scope>
    <source>
        <strain evidence="1 2">DSM 27939</strain>
    </source>
</reference>
<gene>
    <name evidence="1" type="ORF">HNQ08_002683</name>
</gene>
<proteinExistence type="predicted"/>
<name>A0A7W8JUM7_9DEIO</name>
<comment type="caution">
    <text evidence="1">The sequence shown here is derived from an EMBL/GenBank/DDBJ whole genome shotgun (WGS) entry which is preliminary data.</text>
</comment>
<sequence length="64" mass="6569">MEDADADTGEREHALGVIDGTALPPWDTKVRVSLERGGVLLAWTASAVRPWVEAAGALAAGLAG</sequence>
<dbReference type="EMBL" id="JACHFL010000006">
    <property type="protein sequence ID" value="MBB5363577.1"/>
    <property type="molecule type" value="Genomic_DNA"/>
</dbReference>
<protein>
    <submittedName>
        <fullName evidence="1">Uncharacterized protein</fullName>
    </submittedName>
</protein>
<accession>A0A7W8JUM7</accession>
<dbReference type="Proteomes" id="UP000552709">
    <property type="component" value="Unassembled WGS sequence"/>
</dbReference>
<evidence type="ECO:0000313" key="1">
    <source>
        <dbReference type="EMBL" id="MBB5363577.1"/>
    </source>
</evidence>
<keyword evidence="2" id="KW-1185">Reference proteome</keyword>
<evidence type="ECO:0000313" key="2">
    <source>
        <dbReference type="Proteomes" id="UP000552709"/>
    </source>
</evidence>